<dbReference type="EMBL" id="CAFBNE010000224">
    <property type="protein sequence ID" value="CAB4972994.1"/>
    <property type="molecule type" value="Genomic_DNA"/>
</dbReference>
<dbReference type="InterPro" id="IPR020843">
    <property type="entry name" value="ER"/>
</dbReference>
<proteinExistence type="predicted"/>
<dbReference type="Pfam" id="PF08240">
    <property type="entry name" value="ADH_N"/>
    <property type="match status" value="1"/>
</dbReference>
<sequence length="369" mass="38611">MPEKITAAVLNAAPGRLELETLLIDEPETNEVRIRVAYAGLCHSDLHEIDGTFETEVPILLGHEAVGIVEKVGATVEQFVPGDRVVTCVSAFCGYCLYCTSGHLTLCVNRHGLSHNRARPRLLNAAGAAVRPTAGLGAFAEAMVVHQNALVAIPASVRLDTASILGCAVTTGIGAVVHGADVRAGSTVAVIGTGGVGIAAIQGARLAGASRVIAVDVVPEKLDAALRFGATDVVDAREGSPVERVIVMTQGGVDYSFEAVGSAATVEQAFAMLVPRGVATVIGMVPGNQPIRIGGAELFLQEKRLQGSFMGSNQFKTDIPRYIALNDQGRLALDEMVTSRVDLADINDGFERLAKGQDIRIVAKVSDEL</sequence>
<protein>
    <submittedName>
        <fullName evidence="7">Unannotated protein</fullName>
    </submittedName>
</protein>
<dbReference type="CDD" id="cd08279">
    <property type="entry name" value="Zn_ADH_class_III"/>
    <property type="match status" value="1"/>
</dbReference>
<dbReference type="InterPro" id="IPR013154">
    <property type="entry name" value="ADH-like_N"/>
</dbReference>
<dbReference type="Gene3D" id="3.40.50.720">
    <property type="entry name" value="NAD(P)-binding Rossmann-like Domain"/>
    <property type="match status" value="1"/>
</dbReference>
<evidence type="ECO:0000313" key="7">
    <source>
        <dbReference type="EMBL" id="CAB4972994.1"/>
    </source>
</evidence>
<dbReference type="PANTHER" id="PTHR43880:SF12">
    <property type="entry name" value="ALCOHOL DEHYDROGENASE CLASS-3"/>
    <property type="match status" value="1"/>
</dbReference>
<dbReference type="Gene3D" id="3.90.180.10">
    <property type="entry name" value="Medium-chain alcohol dehydrogenases, catalytic domain"/>
    <property type="match status" value="1"/>
</dbReference>
<gene>
    <name evidence="7" type="ORF">UFOPK3772_03528</name>
</gene>
<keyword evidence="3" id="KW-0862">Zinc</keyword>
<keyword evidence="5" id="KW-0520">NAD</keyword>
<evidence type="ECO:0000256" key="3">
    <source>
        <dbReference type="ARBA" id="ARBA00022833"/>
    </source>
</evidence>
<dbReference type="GO" id="GO:0005829">
    <property type="term" value="C:cytosol"/>
    <property type="evidence" value="ECO:0007669"/>
    <property type="project" value="TreeGrafter"/>
</dbReference>
<reference evidence="7" key="1">
    <citation type="submission" date="2020-05" db="EMBL/GenBank/DDBJ databases">
        <authorList>
            <person name="Chiriac C."/>
            <person name="Salcher M."/>
            <person name="Ghai R."/>
            <person name="Kavagutti S V."/>
        </authorList>
    </citation>
    <scope>NUCLEOTIDE SEQUENCE</scope>
</reference>
<dbReference type="AlphaFoldDB" id="A0A6J7M646"/>
<dbReference type="SUPFAM" id="SSF50129">
    <property type="entry name" value="GroES-like"/>
    <property type="match status" value="2"/>
</dbReference>
<keyword evidence="2" id="KW-0479">Metal-binding</keyword>
<feature type="domain" description="Enoyl reductase (ER)" evidence="6">
    <location>
        <begin position="12"/>
        <end position="363"/>
    </location>
</feature>
<evidence type="ECO:0000259" key="6">
    <source>
        <dbReference type="SMART" id="SM00829"/>
    </source>
</evidence>
<dbReference type="Pfam" id="PF00107">
    <property type="entry name" value="ADH_zinc_N"/>
    <property type="match status" value="1"/>
</dbReference>
<dbReference type="InterPro" id="IPR011032">
    <property type="entry name" value="GroES-like_sf"/>
</dbReference>
<evidence type="ECO:0000256" key="2">
    <source>
        <dbReference type="ARBA" id="ARBA00022723"/>
    </source>
</evidence>
<dbReference type="GO" id="GO:0051903">
    <property type="term" value="F:S-(hydroxymethyl)glutathione dehydrogenase [NAD(P)+] activity"/>
    <property type="evidence" value="ECO:0007669"/>
    <property type="project" value="TreeGrafter"/>
</dbReference>
<name>A0A6J7M646_9ZZZZ</name>
<evidence type="ECO:0000256" key="5">
    <source>
        <dbReference type="ARBA" id="ARBA00023027"/>
    </source>
</evidence>
<dbReference type="GO" id="GO:0008270">
    <property type="term" value="F:zinc ion binding"/>
    <property type="evidence" value="ECO:0007669"/>
    <property type="project" value="InterPro"/>
</dbReference>
<dbReference type="FunFam" id="3.40.50.720:FF:000003">
    <property type="entry name" value="S-(hydroxymethyl)glutathione dehydrogenase"/>
    <property type="match status" value="1"/>
</dbReference>
<dbReference type="SMART" id="SM00829">
    <property type="entry name" value="PKS_ER"/>
    <property type="match status" value="1"/>
</dbReference>
<comment type="cofactor">
    <cofactor evidence="1">
        <name>Zn(2+)</name>
        <dbReference type="ChEBI" id="CHEBI:29105"/>
    </cofactor>
</comment>
<keyword evidence="4" id="KW-0560">Oxidoreductase</keyword>
<dbReference type="GO" id="GO:0046294">
    <property type="term" value="P:formaldehyde catabolic process"/>
    <property type="evidence" value="ECO:0007669"/>
    <property type="project" value="TreeGrafter"/>
</dbReference>
<dbReference type="SUPFAM" id="SSF51735">
    <property type="entry name" value="NAD(P)-binding Rossmann-fold domains"/>
    <property type="match status" value="1"/>
</dbReference>
<evidence type="ECO:0000256" key="1">
    <source>
        <dbReference type="ARBA" id="ARBA00001947"/>
    </source>
</evidence>
<dbReference type="InterPro" id="IPR002328">
    <property type="entry name" value="ADH_Zn_CS"/>
</dbReference>
<dbReference type="PANTHER" id="PTHR43880">
    <property type="entry name" value="ALCOHOL DEHYDROGENASE"/>
    <property type="match status" value="1"/>
</dbReference>
<evidence type="ECO:0000256" key="4">
    <source>
        <dbReference type="ARBA" id="ARBA00023002"/>
    </source>
</evidence>
<dbReference type="InterPro" id="IPR036291">
    <property type="entry name" value="NAD(P)-bd_dom_sf"/>
</dbReference>
<accession>A0A6J7M646</accession>
<organism evidence="7">
    <name type="scientific">freshwater metagenome</name>
    <dbReference type="NCBI Taxonomy" id="449393"/>
    <lineage>
        <taxon>unclassified sequences</taxon>
        <taxon>metagenomes</taxon>
        <taxon>ecological metagenomes</taxon>
    </lineage>
</organism>
<dbReference type="InterPro" id="IPR013149">
    <property type="entry name" value="ADH-like_C"/>
</dbReference>
<dbReference type="PROSITE" id="PS00059">
    <property type="entry name" value="ADH_ZINC"/>
    <property type="match status" value="1"/>
</dbReference>